<dbReference type="Pfam" id="PF00593">
    <property type="entry name" value="TonB_dep_Rec_b-barrel"/>
    <property type="match status" value="1"/>
</dbReference>
<evidence type="ECO:0000313" key="16">
    <source>
        <dbReference type="Proteomes" id="UP001595904"/>
    </source>
</evidence>
<evidence type="ECO:0000256" key="2">
    <source>
        <dbReference type="ARBA" id="ARBA00022448"/>
    </source>
</evidence>
<evidence type="ECO:0000313" key="15">
    <source>
        <dbReference type="EMBL" id="MFC4311615.1"/>
    </source>
</evidence>
<name>A0ABV8SWQ3_9GAMM</name>
<proteinExistence type="inferred from homology"/>
<dbReference type="CDD" id="cd01347">
    <property type="entry name" value="ligand_gated_channel"/>
    <property type="match status" value="1"/>
</dbReference>
<sequence>MGANKQQRSTLEEVVVTAQWREQLLQDVPISISVLNGEDLDSATVEDLTDVLSRVPGVSINETIAGGGSQVVVRGVAAPLAVFNGASPTAYYLDWVPFGFSTHAIGPDPNVYDLERIEVLRGPQGTLYGASALNGVVRVLTRDADLKQFAAKARVSTSNTEDGGWNYRGDVALNAPLIEGKLAARAVLGYQDLAGWIDKPTHDDANDAQLRNARLKINAQPTEELSIGASAWLSRSDRGAPSISYESRTSSSLGDEPISTDYDAYGFKVGYEFGMFSLTSVTSYIDYVNHSFLDLGIPVDPPFRIEYDLQAESVAQEVILSSKLNGPWRWSAGVIYRELDDRQYYFINGIYLAPGRLTNTSRSKAVFGEVTRALHDGDVEITAGLRYFEDNVRLEEQSRLTGVPPEELVNSEDSFDATTPRLAFTWHPSKQMTVYASYSEGFRSGVIQDPGILAVAPVPSAKPDRLSNYEIGTKGNLLGGLFSFDAAAYYIDWQDVQQPIVVRVPVGTTFRDLSALVNGESASGIGFDIGLTTRPFDGFDVGVNATWNDLTMDSEMVSGGVALFDKGDRLTYSPEYTLGLSADYAFPLGRNSFEGIVSASANYTSAVESRGIVGGVRTVTPSDSMTMARVSFSINAPNDWTVTLFVDNLTDENGSPAKLDNYSNWGIRVRPRTVGAQLEYRF</sequence>
<evidence type="ECO:0000259" key="13">
    <source>
        <dbReference type="Pfam" id="PF00593"/>
    </source>
</evidence>
<dbReference type="InterPro" id="IPR036942">
    <property type="entry name" value="Beta-barrel_TonB_sf"/>
</dbReference>
<comment type="similarity">
    <text evidence="11 12">Belongs to the TonB-dependent receptor family.</text>
</comment>
<dbReference type="PANTHER" id="PTHR32552">
    <property type="entry name" value="FERRICHROME IRON RECEPTOR-RELATED"/>
    <property type="match status" value="1"/>
</dbReference>
<dbReference type="Gene3D" id="2.40.170.20">
    <property type="entry name" value="TonB-dependent receptor, beta-barrel domain"/>
    <property type="match status" value="1"/>
</dbReference>
<keyword evidence="10 11" id="KW-0998">Cell outer membrane</keyword>
<dbReference type="RefSeq" id="WP_380600311.1">
    <property type="nucleotide sequence ID" value="NZ_JBHSDU010000005.1"/>
</dbReference>
<dbReference type="InterPro" id="IPR012910">
    <property type="entry name" value="Plug_dom"/>
</dbReference>
<dbReference type="SUPFAM" id="SSF56935">
    <property type="entry name" value="Porins"/>
    <property type="match status" value="1"/>
</dbReference>
<keyword evidence="2 11" id="KW-0813">Transport</keyword>
<dbReference type="Proteomes" id="UP001595904">
    <property type="component" value="Unassembled WGS sequence"/>
</dbReference>
<organism evidence="15 16">
    <name type="scientific">Steroidobacter flavus</name>
    <dbReference type="NCBI Taxonomy" id="1842136"/>
    <lineage>
        <taxon>Bacteria</taxon>
        <taxon>Pseudomonadati</taxon>
        <taxon>Pseudomonadota</taxon>
        <taxon>Gammaproteobacteria</taxon>
        <taxon>Steroidobacterales</taxon>
        <taxon>Steroidobacteraceae</taxon>
        <taxon>Steroidobacter</taxon>
    </lineage>
</organism>
<keyword evidence="8 12" id="KW-0798">TonB box</keyword>
<keyword evidence="16" id="KW-1185">Reference proteome</keyword>
<comment type="caution">
    <text evidence="15">The sequence shown here is derived from an EMBL/GenBank/DDBJ whole genome shotgun (WGS) entry which is preliminary data.</text>
</comment>
<dbReference type="InterPro" id="IPR039426">
    <property type="entry name" value="TonB-dep_rcpt-like"/>
</dbReference>
<comment type="subcellular location">
    <subcellularLocation>
        <location evidence="1 11">Cell outer membrane</location>
        <topology evidence="1 11">Multi-pass membrane protein</topology>
    </subcellularLocation>
</comment>
<evidence type="ECO:0000256" key="8">
    <source>
        <dbReference type="ARBA" id="ARBA00023077"/>
    </source>
</evidence>
<reference evidence="16" key="1">
    <citation type="journal article" date="2019" name="Int. J. Syst. Evol. Microbiol.">
        <title>The Global Catalogue of Microorganisms (GCM) 10K type strain sequencing project: providing services to taxonomists for standard genome sequencing and annotation.</title>
        <authorList>
            <consortium name="The Broad Institute Genomics Platform"/>
            <consortium name="The Broad Institute Genome Sequencing Center for Infectious Disease"/>
            <person name="Wu L."/>
            <person name="Ma J."/>
        </authorList>
    </citation>
    <scope>NUCLEOTIDE SEQUENCE [LARGE SCALE GENOMIC DNA]</scope>
    <source>
        <strain evidence="16">CGMCC 1.10759</strain>
    </source>
</reference>
<keyword evidence="3 11" id="KW-1134">Transmembrane beta strand</keyword>
<protein>
    <submittedName>
        <fullName evidence="15">TonB-dependent receptor</fullName>
    </submittedName>
</protein>
<dbReference type="PROSITE" id="PS52016">
    <property type="entry name" value="TONB_DEPENDENT_REC_3"/>
    <property type="match status" value="1"/>
</dbReference>
<evidence type="ECO:0000256" key="6">
    <source>
        <dbReference type="ARBA" id="ARBA00023004"/>
    </source>
</evidence>
<keyword evidence="6" id="KW-0408">Iron</keyword>
<evidence type="ECO:0000256" key="9">
    <source>
        <dbReference type="ARBA" id="ARBA00023136"/>
    </source>
</evidence>
<evidence type="ECO:0000256" key="10">
    <source>
        <dbReference type="ARBA" id="ARBA00023237"/>
    </source>
</evidence>
<keyword evidence="7" id="KW-0406">Ion transport</keyword>
<evidence type="ECO:0000256" key="7">
    <source>
        <dbReference type="ARBA" id="ARBA00023065"/>
    </source>
</evidence>
<dbReference type="EMBL" id="JBHSDU010000005">
    <property type="protein sequence ID" value="MFC4311615.1"/>
    <property type="molecule type" value="Genomic_DNA"/>
</dbReference>
<feature type="domain" description="TonB-dependent receptor plug" evidence="14">
    <location>
        <begin position="25"/>
        <end position="136"/>
    </location>
</feature>
<keyword evidence="9 11" id="KW-0472">Membrane</keyword>
<keyword evidence="4" id="KW-0410">Iron transport</keyword>
<evidence type="ECO:0000256" key="5">
    <source>
        <dbReference type="ARBA" id="ARBA00022692"/>
    </source>
</evidence>
<dbReference type="Pfam" id="PF07715">
    <property type="entry name" value="Plug"/>
    <property type="match status" value="1"/>
</dbReference>
<accession>A0ABV8SWQ3</accession>
<gene>
    <name evidence="15" type="ORF">ACFPN2_21125</name>
</gene>
<evidence type="ECO:0000256" key="11">
    <source>
        <dbReference type="PROSITE-ProRule" id="PRU01360"/>
    </source>
</evidence>
<evidence type="ECO:0000259" key="14">
    <source>
        <dbReference type="Pfam" id="PF07715"/>
    </source>
</evidence>
<evidence type="ECO:0000256" key="12">
    <source>
        <dbReference type="RuleBase" id="RU003357"/>
    </source>
</evidence>
<evidence type="ECO:0000256" key="1">
    <source>
        <dbReference type="ARBA" id="ARBA00004571"/>
    </source>
</evidence>
<dbReference type="InterPro" id="IPR000531">
    <property type="entry name" value="Beta-barrel_TonB"/>
</dbReference>
<keyword evidence="15" id="KW-0675">Receptor</keyword>
<dbReference type="PANTHER" id="PTHR32552:SF81">
    <property type="entry name" value="TONB-DEPENDENT OUTER MEMBRANE RECEPTOR"/>
    <property type="match status" value="1"/>
</dbReference>
<feature type="domain" description="TonB-dependent receptor-like beta-barrel" evidence="13">
    <location>
        <begin position="228"/>
        <end position="649"/>
    </location>
</feature>
<keyword evidence="5 11" id="KW-0812">Transmembrane</keyword>
<evidence type="ECO:0000256" key="4">
    <source>
        <dbReference type="ARBA" id="ARBA00022496"/>
    </source>
</evidence>
<evidence type="ECO:0000256" key="3">
    <source>
        <dbReference type="ARBA" id="ARBA00022452"/>
    </source>
</evidence>